<dbReference type="AlphaFoldDB" id="A0A517LRH1"/>
<keyword evidence="3" id="KW-1185">Reference proteome</keyword>
<protein>
    <submittedName>
        <fullName evidence="2">Uncharacterized protein</fullName>
    </submittedName>
</protein>
<proteinExistence type="predicted"/>
<name>A0A517LRH1_9PEZI</name>
<accession>A0A517LRH1</accession>
<dbReference type="EMBL" id="CP042204">
    <property type="protein sequence ID" value="QDS78237.1"/>
    <property type="molecule type" value="Genomic_DNA"/>
</dbReference>
<evidence type="ECO:0000313" key="3">
    <source>
        <dbReference type="Proteomes" id="UP000316270"/>
    </source>
</evidence>
<organism evidence="2 3">
    <name type="scientific">Venturia effusa</name>
    <dbReference type="NCBI Taxonomy" id="50376"/>
    <lineage>
        <taxon>Eukaryota</taxon>
        <taxon>Fungi</taxon>
        <taxon>Dikarya</taxon>
        <taxon>Ascomycota</taxon>
        <taxon>Pezizomycotina</taxon>
        <taxon>Dothideomycetes</taxon>
        <taxon>Pleosporomycetidae</taxon>
        <taxon>Venturiales</taxon>
        <taxon>Venturiaceae</taxon>
        <taxon>Venturia</taxon>
    </lineage>
</organism>
<feature type="region of interest" description="Disordered" evidence="1">
    <location>
        <begin position="87"/>
        <end position="109"/>
    </location>
</feature>
<sequence length="109" mass="12018">MADGNIADTGGLNKIGRMKSDILIVKLNVSNLPHGIADVRKIIPTVPSTVGKSITLIVKLNFRIPLMRLRCVPQAFMTLPYCRFITDKPNNPMNDGNADPRPHHEKGCD</sequence>
<evidence type="ECO:0000313" key="2">
    <source>
        <dbReference type="EMBL" id="QDS78237.1"/>
    </source>
</evidence>
<evidence type="ECO:0000256" key="1">
    <source>
        <dbReference type="SAM" id="MobiDB-lite"/>
    </source>
</evidence>
<reference evidence="2 3" key="1">
    <citation type="submission" date="2019-07" db="EMBL/GenBank/DDBJ databases">
        <title>Finished genome of Venturia effusa.</title>
        <authorList>
            <person name="Young C.A."/>
            <person name="Cox M.P."/>
            <person name="Ganley A.R.D."/>
            <person name="David W.J."/>
        </authorList>
    </citation>
    <scope>NUCLEOTIDE SEQUENCE [LARGE SCALE GENOMIC DNA]</scope>
    <source>
        <strain evidence="3">albino</strain>
    </source>
</reference>
<dbReference type="Proteomes" id="UP000316270">
    <property type="component" value="Chromosome 20"/>
</dbReference>
<feature type="compositionally biased region" description="Basic and acidic residues" evidence="1">
    <location>
        <begin position="98"/>
        <end position="109"/>
    </location>
</feature>
<gene>
    <name evidence="2" type="ORF">FKW77_002098</name>
</gene>